<reference evidence="1 2" key="1">
    <citation type="journal article" date="2019" name="Mol. Biol. Evol.">
        <title>Blast fungal genomes show frequent chromosomal changes, gene gains and losses, and effector gene turnover.</title>
        <authorList>
            <person name="Gomez Luciano L.B."/>
            <person name="Jason Tsai I."/>
            <person name="Chuma I."/>
            <person name="Tosa Y."/>
            <person name="Chen Y.H."/>
            <person name="Li J.Y."/>
            <person name="Li M.Y."/>
            <person name="Jade Lu M.Y."/>
            <person name="Nakayashiki H."/>
            <person name="Li W.H."/>
        </authorList>
    </citation>
    <scope>NUCLEOTIDE SEQUENCE [LARGE SCALE GENOMIC DNA]</scope>
    <source>
        <strain evidence="1">MZ5-1-6</strain>
    </source>
</reference>
<organism evidence="1 2">
    <name type="scientific">Pyricularia oryzae</name>
    <name type="common">Rice blast fungus</name>
    <name type="synonym">Magnaporthe oryzae</name>
    <dbReference type="NCBI Taxonomy" id="318829"/>
    <lineage>
        <taxon>Eukaryota</taxon>
        <taxon>Fungi</taxon>
        <taxon>Dikarya</taxon>
        <taxon>Ascomycota</taxon>
        <taxon>Pezizomycotina</taxon>
        <taxon>Sordariomycetes</taxon>
        <taxon>Sordariomycetidae</taxon>
        <taxon>Magnaporthales</taxon>
        <taxon>Pyriculariaceae</taxon>
        <taxon>Pyricularia</taxon>
    </lineage>
</organism>
<accession>A0A4P7MYR1</accession>
<dbReference type="EMBL" id="CP034204">
    <property type="protein sequence ID" value="QBZ54291.1"/>
    <property type="molecule type" value="Genomic_DNA"/>
</dbReference>
<dbReference type="OMA" id="VPNWDAM"/>
<sequence>MSEDNEVKTSAEGAQAFVDGYYKSCSERRQLASYYINSSAHYRGANMQADISINGMVLEDPTKFEELLEKQANGGRVKYDVEGFDAHVLNANFVVAMPENLRPAQQAGRTSRDRADRDHKISIMVMVNGAVQFGADRSAPRRPFTEVFVLVPNWDSMGPKAQRGAKRFLILSQNYRAM</sequence>
<dbReference type="PROSITE" id="PS50177">
    <property type="entry name" value="NTF2_DOMAIN"/>
    <property type="match status" value="1"/>
</dbReference>
<name>A0A4P7MYR1_PYROR</name>
<gene>
    <name evidence="1" type="ORF">PoMZ_09987</name>
</gene>
<evidence type="ECO:0000313" key="2">
    <source>
        <dbReference type="Proteomes" id="UP000294847"/>
    </source>
</evidence>
<dbReference type="SMR" id="A0A4P7MYR1"/>
<dbReference type="SUPFAM" id="SSF54427">
    <property type="entry name" value="NTF2-like"/>
    <property type="match status" value="1"/>
</dbReference>
<dbReference type="InterPro" id="IPR018222">
    <property type="entry name" value="Nuclear_transport_factor_2_euk"/>
</dbReference>
<dbReference type="AlphaFoldDB" id="A0A4P7MYR1"/>
<dbReference type="Proteomes" id="UP000294847">
    <property type="component" value="Chromosome 1"/>
</dbReference>
<protein>
    <submittedName>
        <fullName evidence="1">Uncharacterized protein</fullName>
    </submittedName>
</protein>
<dbReference type="VEuPathDB" id="FungiDB:M_BR32_EuGene_00093051"/>
<evidence type="ECO:0000313" key="1">
    <source>
        <dbReference type="EMBL" id="QBZ54291.1"/>
    </source>
</evidence>
<dbReference type="InterPro" id="IPR032710">
    <property type="entry name" value="NTF2-like_dom_sf"/>
</dbReference>
<dbReference type="Gene3D" id="3.10.450.50">
    <property type="match status" value="1"/>
</dbReference>
<proteinExistence type="predicted"/>